<accession>A0ABQ4XVV2</accession>
<dbReference type="Pfam" id="PF07727">
    <property type="entry name" value="RVT_2"/>
    <property type="match status" value="1"/>
</dbReference>
<protein>
    <submittedName>
        <fullName evidence="4">Uncharacterized mitochondrial protein-like protein</fullName>
    </submittedName>
</protein>
<keyword evidence="1" id="KW-0175">Coiled coil</keyword>
<feature type="region of interest" description="Disordered" evidence="2">
    <location>
        <begin position="658"/>
        <end position="711"/>
    </location>
</feature>
<dbReference type="PANTHER" id="PTHR11439:SF495">
    <property type="entry name" value="REVERSE TRANSCRIPTASE, RNA-DEPENDENT DNA POLYMERASE-RELATED"/>
    <property type="match status" value="1"/>
</dbReference>
<feature type="coiled-coil region" evidence="1">
    <location>
        <begin position="523"/>
        <end position="560"/>
    </location>
</feature>
<organism evidence="4 5">
    <name type="scientific">Tanacetum coccineum</name>
    <dbReference type="NCBI Taxonomy" id="301880"/>
    <lineage>
        <taxon>Eukaryota</taxon>
        <taxon>Viridiplantae</taxon>
        <taxon>Streptophyta</taxon>
        <taxon>Embryophyta</taxon>
        <taxon>Tracheophyta</taxon>
        <taxon>Spermatophyta</taxon>
        <taxon>Magnoliopsida</taxon>
        <taxon>eudicotyledons</taxon>
        <taxon>Gunneridae</taxon>
        <taxon>Pentapetalae</taxon>
        <taxon>asterids</taxon>
        <taxon>campanulids</taxon>
        <taxon>Asterales</taxon>
        <taxon>Asteraceae</taxon>
        <taxon>Asteroideae</taxon>
        <taxon>Anthemideae</taxon>
        <taxon>Anthemidinae</taxon>
        <taxon>Tanacetum</taxon>
    </lineage>
</organism>
<sequence>MLRIRAPLNNFFPHFPQESALSTAFGPAVVERELLEEEKYEERENVKVVYWAVGSRCFGSSKGRKGLRKGPGWLWGCSGRVVDSTGGGWESSGKGRESCLIGMSSGIKDNVMQSSKEVECRIEKYQENGKEKKEEEELGLSFFSNKEGDQNFEGFLDDGVSTGLSILGYFDLLYTGILVVHMMIKSGAWEQGKRAIGTKYVYRNKKDKRGIVVRNKERLVAQGYTQEEGIDYDEMDVKSAFLYGTIEEEVYMCQPPASRPDIMFAVCACARFQVTPKTSHLHVVKRIFRYLKGLKLKDKKELAIPGQTTIGKEFSNPLMAGSLPKTISVKGIDTGGSPKRQETIRGALAQTRFERVLKNPNEPPLPEGHTSGSREGSMEHTFELMYILPPTPYDSPLTEGYTPGSDKDPQTKVKSQEIRKKEEVKHLTPKKEDIQADVKNQGVSIAGEGVSTGTPRAPPTQTTVFNDEDVTMAMAQTLIKMKEEKARRRSCFNDVEDFLDRQINKHHFNLFQLLIQRQRVCSKNLHEEELAELDRAQKEKKQARVTNAALAEEFDEIQARMDADHELAVILTHEEQEKYTIEERATLLAEYFERRKKQLAAERAKAIRNKPPTRAQVRNRMITYLKHMGNYTHQQLKHKTLEELQKLYQKEQKWINDFKPMDSEKDGSNTKNAGKRIKRITDLTSKQKSPKKSKVIKEQESAESNKEAAADYEQEKEELRMWLAVVPDEDETVDPELLSVKYPIVDWESQNLGSVDMEDIHVYKIIRADGNTSYHKTFSSMLRKLDR</sequence>
<feature type="coiled-coil region" evidence="1">
    <location>
        <begin position="108"/>
        <end position="135"/>
    </location>
</feature>
<evidence type="ECO:0000313" key="4">
    <source>
        <dbReference type="EMBL" id="GJS69570.1"/>
    </source>
</evidence>
<feature type="domain" description="Reverse transcriptase Ty1/copia-type" evidence="3">
    <location>
        <begin position="191"/>
        <end position="234"/>
    </location>
</feature>
<dbReference type="PANTHER" id="PTHR11439">
    <property type="entry name" value="GAG-POL-RELATED RETROTRANSPOSON"/>
    <property type="match status" value="1"/>
</dbReference>
<feature type="region of interest" description="Disordered" evidence="2">
    <location>
        <begin position="358"/>
        <end position="377"/>
    </location>
</feature>
<evidence type="ECO:0000259" key="3">
    <source>
        <dbReference type="Pfam" id="PF07727"/>
    </source>
</evidence>
<keyword evidence="5" id="KW-1185">Reference proteome</keyword>
<proteinExistence type="predicted"/>
<reference evidence="4" key="2">
    <citation type="submission" date="2022-01" db="EMBL/GenBank/DDBJ databases">
        <authorList>
            <person name="Yamashiro T."/>
            <person name="Shiraishi A."/>
            <person name="Satake H."/>
            <person name="Nakayama K."/>
        </authorList>
    </citation>
    <scope>NUCLEOTIDE SEQUENCE</scope>
</reference>
<feature type="compositionally biased region" description="Basic and acidic residues" evidence="2">
    <location>
        <begin position="695"/>
        <end position="709"/>
    </location>
</feature>
<dbReference type="EMBL" id="BQNB010009870">
    <property type="protein sequence ID" value="GJS69570.1"/>
    <property type="molecule type" value="Genomic_DNA"/>
</dbReference>
<feature type="compositionally biased region" description="Basic and acidic residues" evidence="2">
    <location>
        <begin position="658"/>
        <end position="668"/>
    </location>
</feature>
<reference evidence="4" key="1">
    <citation type="journal article" date="2022" name="Int. J. Mol. Sci.">
        <title>Draft Genome of Tanacetum Coccineum: Genomic Comparison of Closely Related Tanacetum-Family Plants.</title>
        <authorList>
            <person name="Yamashiro T."/>
            <person name="Shiraishi A."/>
            <person name="Nakayama K."/>
            <person name="Satake H."/>
        </authorList>
    </citation>
    <scope>NUCLEOTIDE SEQUENCE</scope>
</reference>
<feature type="region of interest" description="Disordered" evidence="2">
    <location>
        <begin position="393"/>
        <end position="418"/>
    </location>
</feature>
<dbReference type="InterPro" id="IPR013103">
    <property type="entry name" value="RVT_2"/>
</dbReference>
<dbReference type="Proteomes" id="UP001151760">
    <property type="component" value="Unassembled WGS sequence"/>
</dbReference>
<evidence type="ECO:0000313" key="5">
    <source>
        <dbReference type="Proteomes" id="UP001151760"/>
    </source>
</evidence>
<gene>
    <name evidence="4" type="ORF">Tco_0702411</name>
</gene>
<comment type="caution">
    <text evidence="4">The sequence shown here is derived from an EMBL/GenBank/DDBJ whole genome shotgun (WGS) entry which is preliminary data.</text>
</comment>
<feature type="compositionally biased region" description="Basic and acidic residues" evidence="2">
    <location>
        <begin position="405"/>
        <end position="418"/>
    </location>
</feature>
<evidence type="ECO:0000256" key="2">
    <source>
        <dbReference type="SAM" id="MobiDB-lite"/>
    </source>
</evidence>
<name>A0ABQ4XVV2_9ASTR</name>
<evidence type="ECO:0000256" key="1">
    <source>
        <dbReference type="SAM" id="Coils"/>
    </source>
</evidence>